<accession>A0A5J4Z2U8</accession>
<dbReference type="AlphaFoldDB" id="A0A5J4Z2U8"/>
<organism evidence="3 4">
    <name type="scientific">Porphyridium purpureum</name>
    <name type="common">Red alga</name>
    <name type="synonym">Porphyridium cruentum</name>
    <dbReference type="NCBI Taxonomy" id="35688"/>
    <lineage>
        <taxon>Eukaryota</taxon>
        <taxon>Rhodophyta</taxon>
        <taxon>Bangiophyceae</taxon>
        <taxon>Porphyridiales</taxon>
        <taxon>Porphyridiaceae</taxon>
        <taxon>Porphyridium</taxon>
    </lineage>
</organism>
<gene>
    <name evidence="3" type="ORF">FVE85_5874</name>
</gene>
<keyword evidence="1" id="KW-0175">Coiled coil</keyword>
<feature type="region of interest" description="Disordered" evidence="2">
    <location>
        <begin position="51"/>
        <end position="100"/>
    </location>
</feature>
<comment type="caution">
    <text evidence="3">The sequence shown here is derived from an EMBL/GenBank/DDBJ whole genome shotgun (WGS) entry which is preliminary data.</text>
</comment>
<feature type="region of interest" description="Disordered" evidence="2">
    <location>
        <begin position="320"/>
        <end position="364"/>
    </location>
</feature>
<feature type="region of interest" description="Disordered" evidence="2">
    <location>
        <begin position="145"/>
        <end position="184"/>
    </location>
</feature>
<feature type="compositionally biased region" description="Low complexity" evidence="2">
    <location>
        <begin position="149"/>
        <end position="168"/>
    </location>
</feature>
<feature type="region of interest" description="Disordered" evidence="2">
    <location>
        <begin position="445"/>
        <end position="494"/>
    </location>
</feature>
<evidence type="ECO:0000313" key="4">
    <source>
        <dbReference type="Proteomes" id="UP000324585"/>
    </source>
</evidence>
<evidence type="ECO:0008006" key="5">
    <source>
        <dbReference type="Google" id="ProtNLM"/>
    </source>
</evidence>
<proteinExistence type="predicted"/>
<name>A0A5J4Z2U8_PORPP</name>
<evidence type="ECO:0000313" key="3">
    <source>
        <dbReference type="EMBL" id="KAA8498289.1"/>
    </source>
</evidence>
<feature type="coiled-coil region" evidence="1">
    <location>
        <begin position="377"/>
        <end position="418"/>
    </location>
</feature>
<feature type="region of interest" description="Disordered" evidence="2">
    <location>
        <begin position="205"/>
        <end position="248"/>
    </location>
</feature>
<sequence length="494" mass="54192">MGDPIVKEPANIYRLSARRVRLPSRGLSAEQLGARSELLYRSATAGKRVEATGEFRTGGHLPQTKRVGAGAGRPAKTESCDAMASSQEDDKDDRIPTQQVRMGVKEELLFILEGRTTAGSFPHAAAAQPQRSRNLDHQQTYKAPEPHQLEQQQQQQQQHQQQQQQQQQEHQHRPRQEEQTTQHHQLGMQYPRIGSHAFDSLQNAQFMPDDPFAGVQVTPQQRRPSESTLSETSFDHEHHSGGARLLNSSGSYSATSARLSNWNSLPDAGGMVLPVVEPDAARANRARVRESRVHKSARLWRNRQSSDGIVVGRARAGEAASLQERSAAGSSRSHAEGGSMPVHSVGPIPSALGGGTDKLSTSTEKVLRTRELAFRARVRQKERMQALEEANQALKLRQTDLEEQNRSLLSQINELSEKIFGTGMDATLPSGSMQQPNAAVAYTSPRRHFSPFGGSRPLSPSTGGPHAYGPASPLSPSRHRVTSPRGAPMSPRPR</sequence>
<dbReference type="Proteomes" id="UP000324585">
    <property type="component" value="Unassembled WGS sequence"/>
</dbReference>
<dbReference type="EMBL" id="VRMN01000001">
    <property type="protein sequence ID" value="KAA8498289.1"/>
    <property type="molecule type" value="Genomic_DNA"/>
</dbReference>
<feature type="compositionally biased region" description="Polar residues" evidence="2">
    <location>
        <begin position="217"/>
        <end position="232"/>
    </location>
</feature>
<reference evidence="4" key="1">
    <citation type="journal article" date="2019" name="Nat. Commun.">
        <title>Expansion of phycobilisome linker gene families in mesophilic red algae.</title>
        <authorList>
            <person name="Lee J."/>
            <person name="Kim D."/>
            <person name="Bhattacharya D."/>
            <person name="Yoon H.S."/>
        </authorList>
    </citation>
    <scope>NUCLEOTIDE SEQUENCE [LARGE SCALE GENOMIC DNA]</scope>
    <source>
        <strain evidence="4">CCMP 1328</strain>
    </source>
</reference>
<evidence type="ECO:0000256" key="1">
    <source>
        <dbReference type="SAM" id="Coils"/>
    </source>
</evidence>
<protein>
    <recommendedName>
        <fullName evidence="5">BZIP domain-containing protein</fullName>
    </recommendedName>
</protein>
<evidence type="ECO:0000256" key="2">
    <source>
        <dbReference type="SAM" id="MobiDB-lite"/>
    </source>
</evidence>
<feature type="compositionally biased region" description="Basic and acidic residues" evidence="2">
    <location>
        <begin position="169"/>
        <end position="181"/>
    </location>
</feature>
<keyword evidence="4" id="KW-1185">Reference proteome</keyword>